<accession>A0A520XGG0</accession>
<dbReference type="Pfam" id="PF20385">
    <property type="entry name" value="DUF6680"/>
    <property type="match status" value="1"/>
</dbReference>
<dbReference type="Proteomes" id="UP000322454">
    <property type="component" value="Unassembled WGS sequence"/>
</dbReference>
<evidence type="ECO:0000259" key="1">
    <source>
        <dbReference type="Pfam" id="PF20385"/>
    </source>
</evidence>
<reference evidence="2 3" key="1">
    <citation type="submission" date="2019-01" db="EMBL/GenBank/DDBJ databases">
        <title>Insights into ecological role of a new deltaproteobacterial order Candidatus Sinidesulfobacterales (Sva0485) by metagenomics and metatranscriptomics.</title>
        <authorList>
            <person name="Tan S."/>
            <person name="Liu J."/>
            <person name="Fang Y."/>
            <person name="Hedlund B."/>
            <person name="Lian Z.-H."/>
            <person name="Huang L.-Y."/>
            <person name="Li J.-T."/>
            <person name="Huang L.-N."/>
            <person name="Li W.-J."/>
            <person name="Jiang H.-C."/>
            <person name="Dong H.-L."/>
            <person name="Shu W.-S."/>
        </authorList>
    </citation>
    <scope>NUCLEOTIDE SEQUENCE [LARGE SCALE GENOMIC DNA]</scope>
    <source>
        <strain evidence="2">AP4</strain>
    </source>
</reference>
<proteinExistence type="predicted"/>
<name>A0A520XGG0_9DELT</name>
<dbReference type="InterPro" id="IPR046502">
    <property type="entry name" value="DUF6680"/>
</dbReference>
<protein>
    <recommendedName>
        <fullName evidence="1">DUF6680 domain-containing protein</fullName>
    </recommendedName>
</protein>
<organism evidence="2 3">
    <name type="scientific">Candidatus Acidulodesulfobacterium acidiphilum</name>
    <dbReference type="NCBI Taxonomy" id="2597224"/>
    <lineage>
        <taxon>Bacteria</taxon>
        <taxon>Deltaproteobacteria</taxon>
        <taxon>Candidatus Acidulodesulfobacterales</taxon>
        <taxon>Candidatus Acidulodesulfobacterium</taxon>
    </lineage>
</organism>
<gene>
    <name evidence="2" type="ORF">EVJ48_01515</name>
</gene>
<feature type="domain" description="DUF6680" evidence="1">
    <location>
        <begin position="2"/>
        <end position="155"/>
    </location>
</feature>
<comment type="caution">
    <text evidence="2">The sequence shown here is derived from an EMBL/GenBank/DDBJ whole genome shotgun (WGS) entry which is preliminary data.</text>
</comment>
<dbReference type="EMBL" id="SHMQ01000002">
    <property type="protein sequence ID" value="RZV40196.1"/>
    <property type="molecule type" value="Genomic_DNA"/>
</dbReference>
<dbReference type="AlphaFoldDB" id="A0A520XGG0"/>
<sequence>MQIISIIAIFLGPLIAVIISIKLNQYYLKKNSDQQIKINIFYTLMQNREFPFSSQFYIALNSINVAFYNNKDVIHAWKEFRNYIASNPEKDKIISNNEDLKWNTEKKEHFYNLLKKMAKDLNYEFNEDDIKNTSYIPPEVIESYKLNNITINELISKLSEFIGNALMKSNSETEQHRSKLND</sequence>
<evidence type="ECO:0000313" key="2">
    <source>
        <dbReference type="EMBL" id="RZV40196.1"/>
    </source>
</evidence>
<evidence type="ECO:0000313" key="3">
    <source>
        <dbReference type="Proteomes" id="UP000322454"/>
    </source>
</evidence>